<gene>
    <name evidence="1" type="primary">PLCXD2</name>
    <name evidence="1" type="ORF">Tcan_03460</name>
</gene>
<dbReference type="PANTHER" id="PTHR13593:SF113">
    <property type="entry name" value="SI:DKEY-266F7.9"/>
    <property type="match status" value="1"/>
</dbReference>
<dbReference type="AlphaFoldDB" id="A0A0B2VDR1"/>
<dbReference type="GO" id="GO:0008081">
    <property type="term" value="F:phosphoric diester hydrolase activity"/>
    <property type="evidence" value="ECO:0007669"/>
    <property type="project" value="InterPro"/>
</dbReference>
<dbReference type="InterPro" id="IPR051057">
    <property type="entry name" value="PI-PLC_domain"/>
</dbReference>
<dbReference type="Gene3D" id="3.20.20.190">
    <property type="entry name" value="Phosphatidylinositol (PI) phosphodiesterase"/>
    <property type="match status" value="1"/>
</dbReference>
<keyword evidence="2" id="KW-1185">Reference proteome</keyword>
<dbReference type="Proteomes" id="UP000031036">
    <property type="component" value="Unassembled WGS sequence"/>
</dbReference>
<dbReference type="SUPFAM" id="SSF51695">
    <property type="entry name" value="PLC-like phosphodiesterases"/>
    <property type="match status" value="1"/>
</dbReference>
<dbReference type="PANTHER" id="PTHR13593">
    <property type="match status" value="1"/>
</dbReference>
<sequence>MESRLRDGVEVSGWSRGFGMELRFRDGVAIVLCTAVPVHVQNAKKCNELRRSLSDGVRLYVDAVVRTCCSYAMGSINEVPFDQCKRTLSYHRSRITFPLNEHRMWMSDLEHNHQDAVVEGTGYPGIEMCENWMRDLPPDVSSRPLIDLAIPGSHDSCASLLLCTAPVANDEGRVIRILGRLPPVRRLIQRWARTQCLTVAQQLVAGIRYFDMRVSVPSCTSISGMRVLHALYGDEVYRILAEMNAFLETHSHEVIIVDFNHLYNFNAIAYKQLLKTIEMSFGIQKLCPREELTHLTLDDMWKNGHQVIVISARERRIPTTSWIWGPKSIMSPYANVNRLDRLITFLEITLSDHRKGPKSVFYVSQGVLTAKKRDVCLHPRSSLENFFARKCTEELVSWIKSYEQPLFFNIIICDFIDTSNFCDVVISLNRQ</sequence>
<dbReference type="EMBL" id="JPKZ01001479">
    <property type="protein sequence ID" value="KHN81656.1"/>
    <property type="molecule type" value="Genomic_DNA"/>
</dbReference>
<comment type="caution">
    <text evidence="1">The sequence shown here is derived from an EMBL/GenBank/DDBJ whole genome shotgun (WGS) entry which is preliminary data.</text>
</comment>
<dbReference type="OMA" id="NEFSFFW"/>
<reference evidence="1 2" key="1">
    <citation type="submission" date="2014-11" db="EMBL/GenBank/DDBJ databases">
        <title>Genetic blueprint of the zoonotic pathogen Toxocara canis.</title>
        <authorList>
            <person name="Zhu X.-Q."/>
            <person name="Korhonen P.K."/>
            <person name="Cai H."/>
            <person name="Young N.D."/>
            <person name="Nejsum P."/>
            <person name="von Samson-Himmelstjerna G."/>
            <person name="Boag P.R."/>
            <person name="Tan P."/>
            <person name="Li Q."/>
            <person name="Min J."/>
            <person name="Yang Y."/>
            <person name="Wang X."/>
            <person name="Fang X."/>
            <person name="Hall R.S."/>
            <person name="Hofmann A."/>
            <person name="Sternberg P.W."/>
            <person name="Jex A.R."/>
            <person name="Gasser R.B."/>
        </authorList>
    </citation>
    <scope>NUCLEOTIDE SEQUENCE [LARGE SCALE GENOMIC DNA]</scope>
    <source>
        <strain evidence="1">PN_DK_2014</strain>
    </source>
</reference>
<dbReference type="InterPro" id="IPR017946">
    <property type="entry name" value="PLC-like_Pdiesterase_TIM-brl"/>
</dbReference>
<accession>A0A0B2VDR1</accession>
<organism evidence="1 2">
    <name type="scientific">Toxocara canis</name>
    <name type="common">Canine roundworm</name>
    <dbReference type="NCBI Taxonomy" id="6265"/>
    <lineage>
        <taxon>Eukaryota</taxon>
        <taxon>Metazoa</taxon>
        <taxon>Ecdysozoa</taxon>
        <taxon>Nematoda</taxon>
        <taxon>Chromadorea</taxon>
        <taxon>Rhabditida</taxon>
        <taxon>Spirurina</taxon>
        <taxon>Ascaridomorpha</taxon>
        <taxon>Ascaridoidea</taxon>
        <taxon>Toxocaridae</taxon>
        <taxon>Toxocara</taxon>
    </lineage>
</organism>
<proteinExistence type="predicted"/>
<dbReference type="OrthoDB" id="194775at2759"/>
<dbReference type="GO" id="GO:0006629">
    <property type="term" value="P:lipid metabolic process"/>
    <property type="evidence" value="ECO:0007669"/>
    <property type="project" value="InterPro"/>
</dbReference>
<name>A0A0B2VDR1_TOXCA</name>
<protein>
    <submittedName>
        <fullName evidence="1">PI-PLC X domain-containing protein 2</fullName>
    </submittedName>
</protein>
<evidence type="ECO:0000313" key="1">
    <source>
        <dbReference type="EMBL" id="KHN81656.1"/>
    </source>
</evidence>
<evidence type="ECO:0000313" key="2">
    <source>
        <dbReference type="Proteomes" id="UP000031036"/>
    </source>
</evidence>
<dbReference type="STRING" id="6265.A0A0B2VDR1"/>